<comment type="caution">
    <text evidence="1">The sequence shown here is derived from an EMBL/GenBank/DDBJ whole genome shotgun (WGS) entry which is preliminary data.</text>
</comment>
<reference evidence="1" key="1">
    <citation type="submission" date="2021-06" db="EMBL/GenBank/DDBJ databases">
        <authorList>
            <person name="Kallberg Y."/>
            <person name="Tangrot J."/>
            <person name="Rosling A."/>
        </authorList>
    </citation>
    <scope>NUCLEOTIDE SEQUENCE</scope>
    <source>
        <strain evidence="1">87-6 pot B 2015</strain>
    </source>
</reference>
<proteinExistence type="predicted"/>
<keyword evidence="2" id="KW-1185">Reference proteome</keyword>
<evidence type="ECO:0000313" key="1">
    <source>
        <dbReference type="EMBL" id="CAG8614886.1"/>
    </source>
</evidence>
<organism evidence="1 2">
    <name type="scientific">Funneliformis mosseae</name>
    <name type="common">Endomycorrhizal fungus</name>
    <name type="synonym">Glomus mosseae</name>
    <dbReference type="NCBI Taxonomy" id="27381"/>
    <lineage>
        <taxon>Eukaryota</taxon>
        <taxon>Fungi</taxon>
        <taxon>Fungi incertae sedis</taxon>
        <taxon>Mucoromycota</taxon>
        <taxon>Glomeromycotina</taxon>
        <taxon>Glomeromycetes</taxon>
        <taxon>Glomerales</taxon>
        <taxon>Glomeraceae</taxon>
        <taxon>Funneliformis</taxon>
    </lineage>
</organism>
<protein>
    <submittedName>
        <fullName evidence="1">14120_t:CDS:1</fullName>
    </submittedName>
</protein>
<dbReference type="EMBL" id="CAJVPP010002902">
    <property type="protein sequence ID" value="CAG8614886.1"/>
    <property type="molecule type" value="Genomic_DNA"/>
</dbReference>
<dbReference type="Proteomes" id="UP000789375">
    <property type="component" value="Unassembled WGS sequence"/>
</dbReference>
<name>A0A9N9GJF1_FUNMO</name>
<evidence type="ECO:0000313" key="2">
    <source>
        <dbReference type="Proteomes" id="UP000789375"/>
    </source>
</evidence>
<gene>
    <name evidence="1" type="ORF">FMOSSE_LOCUS9666</name>
</gene>
<dbReference type="AlphaFoldDB" id="A0A9N9GJF1"/>
<accession>A0A9N9GJF1</accession>
<sequence>MEAVFRIAIGDHLTLGSESHLFVIDEANAATTLFFEKSINRDISQGATADYLVDFKMSKVEENIKYLADRPHFAAQFVLEIIRLEKIISKQEVQGSLRIHFILPDLAETKDKSDRGGFRDTSDRLIYDYILNPKRLGFGNDVICRFTAEALACLNNLDQHLFGSQTSLYLYETSSVKNKLTITLEILNENNY</sequence>